<evidence type="ECO:0008006" key="4">
    <source>
        <dbReference type="Google" id="ProtNLM"/>
    </source>
</evidence>
<dbReference type="Pfam" id="PF05016">
    <property type="entry name" value="ParE_toxin"/>
    <property type="match status" value="1"/>
</dbReference>
<dbReference type="PANTHER" id="PTHR38813">
    <property type="match status" value="1"/>
</dbReference>
<dbReference type="OrthoDB" id="5570653at2"/>
<evidence type="ECO:0000313" key="3">
    <source>
        <dbReference type="Proteomes" id="UP000190867"/>
    </source>
</evidence>
<dbReference type="PANTHER" id="PTHR38813:SF1">
    <property type="entry name" value="TOXIN RELE1-RELATED"/>
    <property type="match status" value="1"/>
</dbReference>
<dbReference type="STRING" id="734.B0187_02975"/>
<accession>A0A1T0AT52</accession>
<gene>
    <name evidence="2" type="ORF">B0187_02975</name>
</gene>
<reference evidence="2 3" key="1">
    <citation type="submission" date="2017-02" db="EMBL/GenBank/DDBJ databases">
        <title>Draft genome sequence of Haemophilus paracuniculus CCUG 43573 type strain.</title>
        <authorList>
            <person name="Engstrom-Jakobsson H."/>
            <person name="Salva-Serra F."/>
            <person name="Thorell K."/>
            <person name="Gonzales-Siles L."/>
            <person name="Karlsson R."/>
            <person name="Boulund F."/>
            <person name="Engstrand L."/>
            <person name="Kristiansson E."/>
            <person name="Moore E."/>
        </authorList>
    </citation>
    <scope>NUCLEOTIDE SEQUENCE [LARGE SCALE GENOMIC DNA]</scope>
    <source>
        <strain evidence="2 3">CCUG 43573</strain>
    </source>
</reference>
<keyword evidence="1" id="KW-1277">Toxin-antitoxin system</keyword>
<evidence type="ECO:0000256" key="1">
    <source>
        <dbReference type="ARBA" id="ARBA00022649"/>
    </source>
</evidence>
<dbReference type="Gene3D" id="3.30.2310.20">
    <property type="entry name" value="RelE-like"/>
    <property type="match status" value="1"/>
</dbReference>
<comment type="caution">
    <text evidence="2">The sequence shown here is derived from an EMBL/GenBank/DDBJ whole genome shotgun (WGS) entry which is preliminary data.</text>
</comment>
<dbReference type="Proteomes" id="UP000190867">
    <property type="component" value="Unassembled WGS sequence"/>
</dbReference>
<name>A0A1T0AT52_9PAST</name>
<dbReference type="EMBL" id="MUYA01000004">
    <property type="protein sequence ID" value="OOR99786.1"/>
    <property type="molecule type" value="Genomic_DNA"/>
</dbReference>
<sequence>MNEIQWTPKARKSLAKINQLDVRTKVFNAVTELQHWPQCHLDIIRLQGRSDYRLRVGNYRVIFEIDTQGNPIIITINQVEKRDERTY</sequence>
<keyword evidence="3" id="KW-1185">Reference proteome</keyword>
<dbReference type="InterPro" id="IPR035093">
    <property type="entry name" value="RelE/ParE_toxin_dom_sf"/>
</dbReference>
<organism evidence="2 3">
    <name type="scientific">Haemophilus paracuniculus</name>
    <dbReference type="NCBI Taxonomy" id="734"/>
    <lineage>
        <taxon>Bacteria</taxon>
        <taxon>Pseudomonadati</taxon>
        <taxon>Pseudomonadota</taxon>
        <taxon>Gammaproteobacteria</taxon>
        <taxon>Pasteurellales</taxon>
        <taxon>Pasteurellaceae</taxon>
        <taxon>Haemophilus</taxon>
    </lineage>
</organism>
<protein>
    <recommendedName>
        <fullName evidence="4">Cytotoxic translational repressor of toxin-antitoxin stability system</fullName>
    </recommendedName>
</protein>
<evidence type="ECO:0000313" key="2">
    <source>
        <dbReference type="EMBL" id="OOR99786.1"/>
    </source>
</evidence>
<dbReference type="InterPro" id="IPR052747">
    <property type="entry name" value="TA_system_RelE_toxin"/>
</dbReference>
<dbReference type="SUPFAM" id="SSF143011">
    <property type="entry name" value="RelE-like"/>
    <property type="match status" value="1"/>
</dbReference>
<dbReference type="InterPro" id="IPR007712">
    <property type="entry name" value="RelE/ParE_toxin"/>
</dbReference>
<proteinExistence type="predicted"/>
<dbReference type="AlphaFoldDB" id="A0A1T0AT52"/>